<dbReference type="InterPro" id="IPR013785">
    <property type="entry name" value="Aldolase_TIM"/>
</dbReference>
<organism evidence="4 5">
    <name type="scientific">Rehmannia glutinosa</name>
    <name type="common">Chinese foxglove</name>
    <dbReference type="NCBI Taxonomy" id="99300"/>
    <lineage>
        <taxon>Eukaryota</taxon>
        <taxon>Viridiplantae</taxon>
        <taxon>Streptophyta</taxon>
        <taxon>Embryophyta</taxon>
        <taxon>Tracheophyta</taxon>
        <taxon>Spermatophyta</taxon>
        <taxon>Magnoliopsida</taxon>
        <taxon>eudicotyledons</taxon>
        <taxon>Gunneridae</taxon>
        <taxon>Pentapetalae</taxon>
        <taxon>asterids</taxon>
        <taxon>lamiids</taxon>
        <taxon>Lamiales</taxon>
        <taxon>Orobanchaceae</taxon>
        <taxon>Rehmannieae</taxon>
        <taxon>Rehmannia</taxon>
    </lineage>
</organism>
<evidence type="ECO:0000313" key="5">
    <source>
        <dbReference type="Proteomes" id="UP001318860"/>
    </source>
</evidence>
<dbReference type="InterPro" id="IPR035992">
    <property type="entry name" value="Ricin_B-like_lectins"/>
</dbReference>
<dbReference type="Proteomes" id="UP001318860">
    <property type="component" value="Unassembled WGS sequence"/>
</dbReference>
<dbReference type="InterPro" id="IPR013780">
    <property type="entry name" value="Glyco_hydro_b"/>
</dbReference>
<evidence type="ECO:0008006" key="6">
    <source>
        <dbReference type="Google" id="ProtNLM"/>
    </source>
</evidence>
<proteinExistence type="inferred from homology"/>
<keyword evidence="2" id="KW-0378">Hydrolase</keyword>
<gene>
    <name evidence="4" type="ORF">DH2020_027067</name>
</gene>
<dbReference type="EMBL" id="JABTTQ020000480">
    <property type="protein sequence ID" value="KAK6139188.1"/>
    <property type="molecule type" value="Genomic_DNA"/>
</dbReference>
<dbReference type="SUPFAM" id="SSF51445">
    <property type="entry name" value="(Trans)glycosidases"/>
    <property type="match status" value="1"/>
</dbReference>
<evidence type="ECO:0000256" key="1">
    <source>
        <dbReference type="ARBA" id="ARBA00009743"/>
    </source>
</evidence>
<dbReference type="InterPro" id="IPR017853">
    <property type="entry name" value="GH"/>
</dbReference>
<dbReference type="PANTHER" id="PTHR11452">
    <property type="entry name" value="ALPHA-GALACTOSIDASE/ALPHA-N-ACETYLGALACTOSAMINIDASE"/>
    <property type="match status" value="1"/>
</dbReference>
<comment type="caution">
    <text evidence="4">The sequence shown here is derived from an EMBL/GenBank/DDBJ whole genome shotgun (WGS) entry which is preliminary data.</text>
</comment>
<sequence length="477" mass="53644">MDMRTVKGSHVNSLGFDVIDKWGRMVPDPDRWPSSRDGKGFAKVAEKVHSMGLKFGIHVMRGISTQAFNANTPILDVTTGKAYEESGRQWFAKDIGIKERTCAWMQRGFMSVNTKLGAGRAFLRSLYQQYAEWGVDFVKHDCVFGADLDLDEISSVSKILTELNRPMLYSYLLELALHQPWQGMDFAAANMIGAKGLRGKSWPDSDMLPLGWLSFVQFPYNSSLALTSDSSYRNEGSISEPLALSLTSCEDVEAKGWSARALDKDFEQVCWNKTSSEGHQEPFCLYKRKPLLDDEVTYKRHFDGKVHLLVTNHLSKTNLTEACLGASPNQKLTSKELKRGSLSPCGLDANQMWELTQNGTLMNSYSGLCASMRTVKAKGPSGIRAWIATGRRGEIYVAFFNLHRMKADISMRIIDLAKALPDKDFKTASCKSREEWSGKDFGVMRLHKQLAAEKAHQYCLLLNLIFWIKISKSLQEI</sequence>
<comment type="similarity">
    <text evidence="1">Belongs to the glycosyl hydrolase 27 family.</text>
</comment>
<dbReference type="InterPro" id="IPR002241">
    <property type="entry name" value="Glyco_hydro_27"/>
</dbReference>
<dbReference type="SUPFAM" id="SSF50370">
    <property type="entry name" value="Ricin B-like lectins"/>
    <property type="match status" value="1"/>
</dbReference>
<evidence type="ECO:0000313" key="4">
    <source>
        <dbReference type="EMBL" id="KAK6139188.1"/>
    </source>
</evidence>
<dbReference type="Gene3D" id="2.60.40.1180">
    <property type="entry name" value="Golgi alpha-mannosidase II"/>
    <property type="match status" value="1"/>
</dbReference>
<protein>
    <recommendedName>
        <fullName evidence="6">Alpha-galactosidase</fullName>
    </recommendedName>
</protein>
<name>A0ABR0VX24_REHGL</name>
<evidence type="ECO:0000256" key="2">
    <source>
        <dbReference type="ARBA" id="ARBA00022801"/>
    </source>
</evidence>
<dbReference type="Gene3D" id="3.20.20.70">
    <property type="entry name" value="Aldolase class I"/>
    <property type="match status" value="1"/>
</dbReference>
<keyword evidence="5" id="KW-1185">Reference proteome</keyword>
<accession>A0ABR0VX24</accession>
<evidence type="ECO:0000256" key="3">
    <source>
        <dbReference type="ARBA" id="ARBA00023295"/>
    </source>
</evidence>
<reference evidence="4 5" key="1">
    <citation type="journal article" date="2021" name="Comput. Struct. Biotechnol. J.">
        <title>De novo genome assembly of the potent medicinal plant Rehmannia glutinosa using nanopore technology.</title>
        <authorList>
            <person name="Ma L."/>
            <person name="Dong C."/>
            <person name="Song C."/>
            <person name="Wang X."/>
            <person name="Zheng X."/>
            <person name="Niu Y."/>
            <person name="Chen S."/>
            <person name="Feng W."/>
        </authorList>
    </citation>
    <scope>NUCLEOTIDE SEQUENCE [LARGE SCALE GENOMIC DNA]</scope>
    <source>
        <strain evidence="4">DH-2019</strain>
    </source>
</reference>
<keyword evidence="3" id="KW-0326">Glycosidase</keyword>
<dbReference type="PANTHER" id="PTHR11452:SF42">
    <property type="entry name" value="ALPHA-GALACTOSIDASE"/>
    <property type="match status" value="1"/>
</dbReference>